<accession>A0A443K5I8</accession>
<dbReference type="PANTHER" id="PTHR43569">
    <property type="entry name" value="AMIDOHYDROLASE"/>
    <property type="match status" value="1"/>
</dbReference>
<dbReference type="EMBL" id="SAUX01000017">
    <property type="protein sequence ID" value="RWR28012.1"/>
    <property type="molecule type" value="Genomic_DNA"/>
</dbReference>
<evidence type="ECO:0000313" key="3">
    <source>
        <dbReference type="EMBL" id="RWR28012.1"/>
    </source>
</evidence>
<dbReference type="InterPro" id="IPR052350">
    <property type="entry name" value="Metallo-dep_Lactonases"/>
</dbReference>
<dbReference type="GO" id="GO:0016787">
    <property type="term" value="F:hydrolase activity"/>
    <property type="evidence" value="ECO:0007669"/>
    <property type="project" value="UniProtKB-KW"/>
</dbReference>
<dbReference type="SUPFAM" id="SSF51556">
    <property type="entry name" value="Metallo-dependent hydrolases"/>
    <property type="match status" value="1"/>
</dbReference>
<dbReference type="Pfam" id="PF04909">
    <property type="entry name" value="Amidohydro_2"/>
    <property type="match status" value="1"/>
</dbReference>
<sequence length="293" mass="32036">MTQKIIDIHPHIISPDTGRYPYNPLGGVRSDWSAERPFPFEQYVTEMEAAGVAQAAMVQSATTYGYDNSYAADSVCRDPARFVGVYTVDVAAPDAVATIDMWRGRGMVGLRLFGAGSTVQSDGRWMIAPETVPVWEHMAAIDMPVCIQTTSIGLPVVEEILGRFPGVRIILDHLGRPDLTDGAPYEKAAPLWALARFANLYLKVTPRTFDLSEKVPATPETFFPKLVAEYGAGRLAWGSNFPANDGTLKDLVDQGHRCFAALSEDDRAAIWAGTAEKLYPQLLQASKTERAIA</sequence>
<name>A0A443K5I8_9RHOB</name>
<reference evidence="3 4" key="1">
    <citation type="submission" date="2019-01" db="EMBL/GenBank/DDBJ databases">
        <title>Sinorhodobacter populi sp. nov. isolated from the symptomatic bark tissue of Populus euramericana canker.</title>
        <authorList>
            <person name="Xu G."/>
        </authorList>
    </citation>
    <scope>NUCLEOTIDE SEQUENCE [LARGE SCALE GENOMIC DNA]</scope>
    <source>
        <strain evidence="3 4">D19-10-3-21</strain>
    </source>
</reference>
<dbReference type="OrthoDB" id="9787654at2"/>
<dbReference type="Gene3D" id="3.20.20.140">
    <property type="entry name" value="Metal-dependent hydrolases"/>
    <property type="match status" value="1"/>
</dbReference>
<reference evidence="3 4" key="2">
    <citation type="submission" date="2019-01" db="EMBL/GenBank/DDBJ databases">
        <authorList>
            <person name="Li Y."/>
        </authorList>
    </citation>
    <scope>NUCLEOTIDE SEQUENCE [LARGE SCALE GENOMIC DNA]</scope>
    <source>
        <strain evidence="3 4">D19-10-3-21</strain>
    </source>
</reference>
<organism evidence="3 4">
    <name type="scientific">Paenirhodobacter populi</name>
    <dbReference type="NCBI Taxonomy" id="2306993"/>
    <lineage>
        <taxon>Bacteria</taxon>
        <taxon>Pseudomonadati</taxon>
        <taxon>Pseudomonadota</taxon>
        <taxon>Alphaproteobacteria</taxon>
        <taxon>Rhodobacterales</taxon>
        <taxon>Rhodobacter group</taxon>
        <taxon>Paenirhodobacter</taxon>
    </lineage>
</organism>
<keyword evidence="3" id="KW-0378">Hydrolase</keyword>
<evidence type="ECO:0000256" key="1">
    <source>
        <dbReference type="ARBA" id="ARBA00038310"/>
    </source>
</evidence>
<dbReference type="RefSeq" id="WP_128237921.1">
    <property type="nucleotide sequence ID" value="NZ_SAUX01000017.1"/>
</dbReference>
<evidence type="ECO:0000313" key="4">
    <source>
        <dbReference type="Proteomes" id="UP000285295"/>
    </source>
</evidence>
<comment type="similarity">
    <text evidence="1">Belongs to the metallo-dependent hydrolases superfamily.</text>
</comment>
<dbReference type="PANTHER" id="PTHR43569:SF2">
    <property type="entry name" value="AMIDOHYDROLASE-RELATED DOMAIN-CONTAINING PROTEIN"/>
    <property type="match status" value="1"/>
</dbReference>
<dbReference type="AlphaFoldDB" id="A0A443K5I8"/>
<feature type="domain" description="Amidohydrolase-related" evidence="2">
    <location>
        <begin position="6"/>
        <end position="280"/>
    </location>
</feature>
<protein>
    <submittedName>
        <fullName evidence="3">Amidohydrolase</fullName>
    </submittedName>
</protein>
<dbReference type="InterPro" id="IPR006680">
    <property type="entry name" value="Amidohydro-rel"/>
</dbReference>
<dbReference type="Proteomes" id="UP000285295">
    <property type="component" value="Unassembled WGS sequence"/>
</dbReference>
<evidence type="ECO:0000259" key="2">
    <source>
        <dbReference type="Pfam" id="PF04909"/>
    </source>
</evidence>
<gene>
    <name evidence="3" type="ORF">D2T31_14670</name>
</gene>
<proteinExistence type="inferred from homology"/>
<comment type="caution">
    <text evidence="3">The sequence shown here is derived from an EMBL/GenBank/DDBJ whole genome shotgun (WGS) entry which is preliminary data.</text>
</comment>
<dbReference type="InterPro" id="IPR032466">
    <property type="entry name" value="Metal_Hydrolase"/>
</dbReference>